<keyword evidence="1 2" id="KW-0732">Signal</keyword>
<dbReference type="GO" id="GO:0046872">
    <property type="term" value="F:metal ion binding"/>
    <property type="evidence" value="ECO:0007669"/>
    <property type="project" value="InterPro"/>
</dbReference>
<organism evidence="4 5">
    <name type="scientific">Candidatus Ruania gallistercoris</name>
    <dbReference type="NCBI Taxonomy" id="2838746"/>
    <lineage>
        <taxon>Bacteria</taxon>
        <taxon>Bacillati</taxon>
        <taxon>Actinomycetota</taxon>
        <taxon>Actinomycetes</taxon>
        <taxon>Micrococcales</taxon>
        <taxon>Ruaniaceae</taxon>
        <taxon>Ruania</taxon>
    </lineage>
</organism>
<comment type="caution">
    <text evidence="4">The sequence shown here is derived from an EMBL/GenBank/DDBJ whole genome shotgun (WGS) entry which is preliminary data.</text>
</comment>
<dbReference type="SUPFAM" id="SSF49363">
    <property type="entry name" value="Purple acid phosphatase, N-terminal domain"/>
    <property type="match status" value="1"/>
</dbReference>
<dbReference type="Pfam" id="PF00149">
    <property type="entry name" value="Metallophos"/>
    <property type="match status" value="1"/>
</dbReference>
<evidence type="ECO:0000256" key="2">
    <source>
        <dbReference type="SAM" id="SignalP"/>
    </source>
</evidence>
<evidence type="ECO:0000256" key="1">
    <source>
        <dbReference type="ARBA" id="ARBA00022729"/>
    </source>
</evidence>
<reference evidence="4" key="2">
    <citation type="submission" date="2021-04" db="EMBL/GenBank/DDBJ databases">
        <authorList>
            <person name="Gilroy R."/>
        </authorList>
    </citation>
    <scope>NUCLEOTIDE SEQUENCE</scope>
    <source>
        <strain evidence="4">ChiGjej4B4-7305</strain>
    </source>
</reference>
<dbReference type="PANTHER" id="PTHR22953:SF153">
    <property type="entry name" value="PURPLE ACID PHOSPHATASE"/>
    <property type="match status" value="1"/>
</dbReference>
<dbReference type="SUPFAM" id="SSF56300">
    <property type="entry name" value="Metallo-dependent phosphatases"/>
    <property type="match status" value="1"/>
</dbReference>
<feature type="signal peptide" evidence="2">
    <location>
        <begin position="1"/>
        <end position="25"/>
    </location>
</feature>
<dbReference type="Gene3D" id="3.60.21.10">
    <property type="match status" value="2"/>
</dbReference>
<dbReference type="InterPro" id="IPR008963">
    <property type="entry name" value="Purple_acid_Pase-like_N"/>
</dbReference>
<feature type="domain" description="Calcineurin-like phosphoesterase" evidence="3">
    <location>
        <begin position="220"/>
        <end position="483"/>
    </location>
</feature>
<reference evidence="4" key="1">
    <citation type="journal article" date="2021" name="PeerJ">
        <title>Extensive microbial diversity within the chicken gut microbiome revealed by metagenomics and culture.</title>
        <authorList>
            <person name="Gilroy R."/>
            <person name="Ravi A."/>
            <person name="Getino M."/>
            <person name="Pursley I."/>
            <person name="Horton D.L."/>
            <person name="Alikhan N.F."/>
            <person name="Baker D."/>
            <person name="Gharbi K."/>
            <person name="Hall N."/>
            <person name="Watson M."/>
            <person name="Adriaenssens E.M."/>
            <person name="Foster-Nyarko E."/>
            <person name="Jarju S."/>
            <person name="Secka A."/>
            <person name="Antonio M."/>
            <person name="Oren A."/>
            <person name="Chaudhuri R.R."/>
            <person name="La Ragione R."/>
            <person name="Hildebrand F."/>
            <person name="Pallen M.J."/>
        </authorList>
    </citation>
    <scope>NUCLEOTIDE SEQUENCE</scope>
    <source>
        <strain evidence="4">ChiGjej4B4-7305</strain>
    </source>
</reference>
<dbReference type="Gene3D" id="2.60.40.380">
    <property type="entry name" value="Purple acid phosphatase-like, N-terminal"/>
    <property type="match status" value="1"/>
</dbReference>
<feature type="chain" id="PRO_5038931903" evidence="2">
    <location>
        <begin position="26"/>
        <end position="629"/>
    </location>
</feature>
<proteinExistence type="predicted"/>
<name>A0A9D2EDA3_9MICO</name>
<dbReference type="AlphaFoldDB" id="A0A9D2EDA3"/>
<dbReference type="GO" id="GO:0003993">
    <property type="term" value="F:acid phosphatase activity"/>
    <property type="evidence" value="ECO:0007669"/>
    <property type="project" value="InterPro"/>
</dbReference>
<dbReference type="Proteomes" id="UP000824037">
    <property type="component" value="Unassembled WGS sequence"/>
</dbReference>
<evidence type="ECO:0000259" key="3">
    <source>
        <dbReference type="Pfam" id="PF00149"/>
    </source>
</evidence>
<evidence type="ECO:0000313" key="5">
    <source>
        <dbReference type="Proteomes" id="UP000824037"/>
    </source>
</evidence>
<protein>
    <submittedName>
        <fullName evidence="4">Metallophosphoesterase</fullName>
    </submittedName>
</protein>
<dbReference type="InterPro" id="IPR039331">
    <property type="entry name" value="PAPs-like"/>
</dbReference>
<accession>A0A9D2EDA3</accession>
<gene>
    <name evidence="4" type="ORF">H9815_07280</name>
</gene>
<dbReference type="InterPro" id="IPR029052">
    <property type="entry name" value="Metallo-depent_PP-like"/>
</dbReference>
<dbReference type="EMBL" id="DXBY01000126">
    <property type="protein sequence ID" value="HIZ35564.1"/>
    <property type="molecule type" value="Genomic_DNA"/>
</dbReference>
<dbReference type="InterPro" id="IPR004843">
    <property type="entry name" value="Calcineurin-like_PHP"/>
</dbReference>
<evidence type="ECO:0000313" key="4">
    <source>
        <dbReference type="EMBL" id="HIZ35564.1"/>
    </source>
</evidence>
<sequence>MTSWARIVAVAGLAVLPLTATTAMAAPGGGGAPGPDEGFRVLPYLQSPGSDSITVNWISELDEPGTLTVTGPGLRGRAEVVSEPEYLDLMQYSDAELAQEIPGLEQGSWLRSNDNYRHTVTLDGLKADHTYRYSVEQSGETFRGTFSTAPTADRWQHLRLVAFSDSETEPYGAVEQREWELHPDGYTQDSVPRPGEGSLWDQTHGSTTRYDEFTLRYPMDQQRALIENLNVIEQADPDLMLVTGDLTQGSGYQPAWDEFWRHFAGEYGALATHTPLVTAIGNWETFAAMNGGYGTPEDRSPAVIARNRYHDYFSTPGDANNPQYRNSYYRLDYGPVTVLTLDSTNGLPDENTEEGILTGEPFSGDDTNLTAETMSTDTQGSFTAEEYAAAYADLFDTSPANTDLPNMNPGTEQWEWAQRELADAREQGQIILVQFHHAAYSSGVHGTPPNHEEFADNQSGVAMRAYTPMLEEYGVAAVISGHDEMFERSWVDENGDGQGFHVYDVGVAADGLRGEQLTRNADGDLVPVGFNSHSQWSASADEPETWRMDENGNPQLVDGGLHYGHLQLDLQNTRHGAELTLSPVYVFPVLDENYQLVRTERRVYDDVVQVRLGRDGAPVNSDDDCRCGH</sequence>
<dbReference type="PANTHER" id="PTHR22953">
    <property type="entry name" value="ACID PHOSPHATASE RELATED"/>
    <property type="match status" value="1"/>
</dbReference>